<dbReference type="EMBL" id="JAIMBW010000001">
    <property type="protein sequence ID" value="MBY4891694.1"/>
    <property type="molecule type" value="Genomic_DNA"/>
</dbReference>
<sequence length="201" mass="20939">MRALLVLGLVLACAGPLFYGAPLSAQTVHGITLGAPVPASLPQPDDTQTQAPLTRRYWADLAGLQVTAIADSETGDVHFVELRPAAGGPVDTPISGIRFGQTTQADLQARFGSEGIVFANVGRAGAFGEVAAYFTTYEIEGGDTVVSFTTTEPLAETSEGTSARSTLDSVVVAQGTYLNQVWGLNRGRLPGYAPIPDPFGD</sequence>
<accession>A0A975YGJ5</accession>
<organism evidence="1">
    <name type="scientific">Gymnodinialimonas phycosphaerae</name>
    <dbReference type="NCBI Taxonomy" id="2841589"/>
    <lineage>
        <taxon>Bacteria</taxon>
        <taxon>Pseudomonadati</taxon>
        <taxon>Pseudomonadota</taxon>
        <taxon>Alphaproteobacteria</taxon>
        <taxon>Rhodobacterales</taxon>
        <taxon>Paracoccaceae</taxon>
        <taxon>Gymnodinialimonas</taxon>
    </lineage>
</organism>
<proteinExistence type="predicted"/>
<dbReference type="Proteomes" id="UP000693972">
    <property type="component" value="Unassembled WGS sequence"/>
</dbReference>
<name>A0A975YGJ5_9RHOB</name>
<dbReference type="EMBL" id="CP078073">
    <property type="protein sequence ID" value="QXL88475.1"/>
    <property type="molecule type" value="Genomic_DNA"/>
</dbReference>
<gene>
    <name evidence="1" type="ORF">KUL25_02820</name>
</gene>
<reference evidence="1 2" key="1">
    <citation type="submission" date="2021-07" db="EMBL/GenBank/DDBJ databases">
        <title>Karlodiniumbacter phycospheric gen. nov., sp. nov., a phycosphere bacterium isolated from karlodinium veneficum.</title>
        <authorList>
            <person name="Peng Y."/>
            <person name="Jiang L."/>
            <person name="Lee J."/>
        </authorList>
    </citation>
    <scope>NUCLEOTIDE SEQUENCE</scope>
    <source>
        <strain evidence="1 2">N5</strain>
    </source>
</reference>
<evidence type="ECO:0000313" key="2">
    <source>
        <dbReference type="Proteomes" id="UP000693972"/>
    </source>
</evidence>
<dbReference type="RefSeq" id="WP_257891543.1">
    <property type="nucleotide sequence ID" value="NZ_JAIMBW010000001.1"/>
</dbReference>
<evidence type="ECO:0000313" key="1">
    <source>
        <dbReference type="EMBL" id="QXL88475.1"/>
    </source>
</evidence>
<dbReference type="AlphaFoldDB" id="A0A975YGJ5"/>
<keyword evidence="2" id="KW-1185">Reference proteome</keyword>
<protein>
    <submittedName>
        <fullName evidence="1">Uncharacterized protein</fullName>
    </submittedName>
</protein>